<dbReference type="RefSeq" id="WP_334315546.1">
    <property type="nucleotide sequence ID" value="NZ_CP065938.1"/>
</dbReference>
<keyword evidence="2" id="KW-1003">Cell membrane</keyword>
<feature type="transmembrane region" description="Helical" evidence="6">
    <location>
        <begin position="325"/>
        <end position="345"/>
    </location>
</feature>
<feature type="transmembrane region" description="Helical" evidence="6">
    <location>
        <begin position="120"/>
        <end position="146"/>
    </location>
</feature>
<feature type="transmembrane region" description="Helical" evidence="6">
    <location>
        <begin position="7"/>
        <end position="25"/>
    </location>
</feature>
<feature type="transmembrane region" description="Helical" evidence="6">
    <location>
        <begin position="357"/>
        <end position="379"/>
    </location>
</feature>
<keyword evidence="4 6" id="KW-1133">Transmembrane helix</keyword>
<dbReference type="PANTHER" id="PTHR34697">
    <property type="entry name" value="PHOSPHATIDYLGLYCEROL LYSYLTRANSFERASE"/>
    <property type="match status" value="1"/>
</dbReference>
<accession>A0ABY5Y3I5</accession>
<name>A0ABY5Y3I5_9BACT</name>
<feature type="transmembrane region" description="Helical" evidence="6">
    <location>
        <begin position="198"/>
        <end position="224"/>
    </location>
</feature>
<evidence type="ECO:0000313" key="7">
    <source>
        <dbReference type="EMBL" id="UWX05952.1"/>
    </source>
</evidence>
<organism evidence="7 8">
    <name type="scientific">Taurinivorans muris</name>
    <dbReference type="NCBI Taxonomy" id="2787751"/>
    <lineage>
        <taxon>Bacteria</taxon>
        <taxon>Pseudomonadati</taxon>
        <taxon>Thermodesulfobacteriota</taxon>
        <taxon>Desulfovibrionia</taxon>
        <taxon>Desulfovibrionales</taxon>
        <taxon>Desulfovibrionaceae</taxon>
        <taxon>Taurinivorans</taxon>
    </lineage>
</organism>
<feature type="transmembrane region" description="Helical" evidence="6">
    <location>
        <begin position="158"/>
        <end position="178"/>
    </location>
</feature>
<evidence type="ECO:0000256" key="6">
    <source>
        <dbReference type="SAM" id="Phobius"/>
    </source>
</evidence>
<dbReference type="Proteomes" id="UP001058120">
    <property type="component" value="Chromosome"/>
</dbReference>
<evidence type="ECO:0000256" key="2">
    <source>
        <dbReference type="ARBA" id="ARBA00022475"/>
    </source>
</evidence>
<keyword evidence="8" id="KW-1185">Reference proteome</keyword>
<dbReference type="EMBL" id="CP065938">
    <property type="protein sequence ID" value="UWX05952.1"/>
    <property type="molecule type" value="Genomic_DNA"/>
</dbReference>
<feature type="transmembrane region" description="Helical" evidence="6">
    <location>
        <begin position="441"/>
        <end position="462"/>
    </location>
</feature>
<evidence type="ECO:0000256" key="3">
    <source>
        <dbReference type="ARBA" id="ARBA00022692"/>
    </source>
</evidence>
<evidence type="ECO:0000313" key="8">
    <source>
        <dbReference type="Proteomes" id="UP001058120"/>
    </source>
</evidence>
<protein>
    <submittedName>
        <fullName evidence="7">Lysylphosphatidylglycerol synthetase family protein</fullName>
    </submittedName>
</protein>
<proteinExistence type="predicted"/>
<sequence>MKNLLNILGKLAVIFIFSLAVYLLYHKLKAYSFNEIKIAVNAISPKALIFSFCLMVMNFIVLMGYDWLALKAIKKKLRLVRVALVSFVGAVISLNFGALLGGSTVRYRLYSAWGFSPIEIIRLVLMLAVTFWVGAMGLAGFLFIFVPLELPEELGINLVSVKPLGFFLFGLCIFYHIICWKLKGRSFHVFKKEFALPTLPIAIAQTVVSGLDLIVAAACLFVLLPTDGTLNFFEFLPNYLLAQVAVVLTHVPGGVGVLEVIIVNLTHQVSVSVVFASILIFRVIYYIIPLLFASVLLGVNEVCLQVSKKSPDESRLALNDWLLTVFKYVTFVVGVFLCLSVVFPFKHTTTVYCSYQLVVLAYWLRGVIGVVLIVFAYGLDRKQKNHWFVIVVSLFVGLICINLSGGSVYEYVFILALLLPLLMSHKKFTRERIPVASHYPLAWFISSITVLCAMLLLGYFLISLHGYKSLWLDILGGKGPFIQYAALMIQLLTGIAIFVLLNVFDKITKRNRGKNERHKYKNS</sequence>
<feature type="transmembrane region" description="Helical" evidence="6">
    <location>
        <begin position="47"/>
        <end position="68"/>
    </location>
</feature>
<comment type="subcellular location">
    <subcellularLocation>
        <location evidence="1">Cell membrane</location>
        <topology evidence="1">Multi-pass membrane protein</topology>
    </subcellularLocation>
</comment>
<evidence type="ECO:0000256" key="4">
    <source>
        <dbReference type="ARBA" id="ARBA00022989"/>
    </source>
</evidence>
<gene>
    <name evidence="7" type="ORF">JBF11_01085</name>
</gene>
<reference evidence="7" key="1">
    <citation type="submission" date="2020-12" db="EMBL/GenBank/DDBJ databases">
        <title>Taurinivorans muris gen. nov., sp. nov., fundamental and realized metabolic niche of a ubiquitous sulfidogenic bacterium in the murine intestine.</title>
        <authorList>
            <person name="Ye H."/>
            <person name="Hanson B.T."/>
            <person name="Loy A."/>
        </authorList>
    </citation>
    <scope>NUCLEOTIDE SEQUENCE</scope>
    <source>
        <strain evidence="7">LT0009</strain>
    </source>
</reference>
<keyword evidence="5 6" id="KW-0472">Membrane</keyword>
<dbReference type="InterPro" id="IPR051211">
    <property type="entry name" value="PG_lysyltransferase"/>
</dbReference>
<evidence type="ECO:0000256" key="5">
    <source>
        <dbReference type="ARBA" id="ARBA00023136"/>
    </source>
</evidence>
<feature type="transmembrane region" description="Helical" evidence="6">
    <location>
        <begin position="482"/>
        <end position="504"/>
    </location>
</feature>
<evidence type="ECO:0000256" key="1">
    <source>
        <dbReference type="ARBA" id="ARBA00004651"/>
    </source>
</evidence>
<feature type="transmembrane region" description="Helical" evidence="6">
    <location>
        <begin position="236"/>
        <end position="263"/>
    </location>
</feature>
<feature type="transmembrane region" description="Helical" evidence="6">
    <location>
        <begin position="80"/>
        <end position="100"/>
    </location>
</feature>
<dbReference type="PANTHER" id="PTHR34697:SF2">
    <property type="entry name" value="PHOSPHATIDYLGLYCEROL LYSYLTRANSFERASE"/>
    <property type="match status" value="1"/>
</dbReference>
<feature type="transmembrane region" description="Helical" evidence="6">
    <location>
        <begin position="386"/>
        <end position="405"/>
    </location>
</feature>
<keyword evidence="3 6" id="KW-0812">Transmembrane</keyword>